<evidence type="ECO:0000313" key="1">
    <source>
        <dbReference type="EMBL" id="KKM89234.1"/>
    </source>
</evidence>
<accession>A0A0F9L342</accession>
<reference evidence="1" key="1">
    <citation type="journal article" date="2015" name="Nature">
        <title>Complex archaea that bridge the gap between prokaryotes and eukaryotes.</title>
        <authorList>
            <person name="Spang A."/>
            <person name="Saw J.H."/>
            <person name="Jorgensen S.L."/>
            <person name="Zaremba-Niedzwiedzka K."/>
            <person name="Martijn J."/>
            <person name="Lind A.E."/>
            <person name="van Eijk R."/>
            <person name="Schleper C."/>
            <person name="Guy L."/>
            <person name="Ettema T.J."/>
        </authorList>
    </citation>
    <scope>NUCLEOTIDE SEQUENCE</scope>
</reference>
<organism evidence="1">
    <name type="scientific">marine sediment metagenome</name>
    <dbReference type="NCBI Taxonomy" id="412755"/>
    <lineage>
        <taxon>unclassified sequences</taxon>
        <taxon>metagenomes</taxon>
        <taxon>ecological metagenomes</taxon>
    </lineage>
</organism>
<gene>
    <name evidence="1" type="ORF">LCGC14_1250740</name>
</gene>
<dbReference type="EMBL" id="LAZR01006851">
    <property type="protein sequence ID" value="KKM89234.1"/>
    <property type="molecule type" value="Genomic_DNA"/>
</dbReference>
<proteinExistence type="predicted"/>
<name>A0A0F9L342_9ZZZZ</name>
<sequence length="72" mass="8172">MTRFVPEGEPGIPLSRVRYSNLTQSLKDIIDQANLTEEELWQIAISTLRNINLCLAKMSDLELEGDDIAWVP</sequence>
<protein>
    <submittedName>
        <fullName evidence="1">Uncharacterized protein</fullName>
    </submittedName>
</protein>
<dbReference type="AlphaFoldDB" id="A0A0F9L342"/>
<comment type="caution">
    <text evidence="1">The sequence shown here is derived from an EMBL/GenBank/DDBJ whole genome shotgun (WGS) entry which is preliminary data.</text>
</comment>